<name>A0A6N2AFW2_SOLCI</name>
<evidence type="ECO:0000256" key="1">
    <source>
        <dbReference type="SAM" id="MobiDB-lite"/>
    </source>
</evidence>
<feature type="region of interest" description="Disordered" evidence="1">
    <location>
        <begin position="20"/>
        <end position="47"/>
    </location>
</feature>
<sequence>MNTRTNVTRRLEEEVAYAVAPPHDDKVLPLDENANVDQDPAKPPPMTEEDMRAILTQKAQSMTTQAQPATVQAQATTPQANRDVAPRPHKKVTTMASRQRDFTRMNPPTFYGSKVDEDPKNSLMRSTNSICLS</sequence>
<dbReference type="EMBL" id="RXGB01048188">
    <property type="protein sequence ID" value="TMW80599.1"/>
    <property type="molecule type" value="Genomic_DNA"/>
</dbReference>
<reference evidence="2" key="1">
    <citation type="submission" date="2019-05" db="EMBL/GenBank/DDBJ databases">
        <title>The de novo reference genome and transcriptome assemblies of the wild tomato species Solanum chilense.</title>
        <authorList>
            <person name="Stam R."/>
            <person name="Nosenko T."/>
            <person name="Hoerger A.C."/>
            <person name="Stephan W."/>
            <person name="Seidel M.A."/>
            <person name="Kuhn J.M.M."/>
            <person name="Haberer G."/>
            <person name="Tellier A."/>
        </authorList>
    </citation>
    <scope>NUCLEOTIDE SEQUENCE</scope>
    <source>
        <tissue evidence="2">Mature leaves</tissue>
    </source>
</reference>
<evidence type="ECO:0000313" key="2">
    <source>
        <dbReference type="EMBL" id="TMW80599.1"/>
    </source>
</evidence>
<dbReference type="AlphaFoldDB" id="A0A6N2AFW2"/>
<organism evidence="2">
    <name type="scientific">Solanum chilense</name>
    <name type="common">Tomato</name>
    <name type="synonym">Lycopersicon chilense</name>
    <dbReference type="NCBI Taxonomy" id="4083"/>
    <lineage>
        <taxon>Eukaryota</taxon>
        <taxon>Viridiplantae</taxon>
        <taxon>Streptophyta</taxon>
        <taxon>Embryophyta</taxon>
        <taxon>Tracheophyta</taxon>
        <taxon>Spermatophyta</taxon>
        <taxon>Magnoliopsida</taxon>
        <taxon>eudicotyledons</taxon>
        <taxon>Gunneridae</taxon>
        <taxon>Pentapetalae</taxon>
        <taxon>asterids</taxon>
        <taxon>lamiids</taxon>
        <taxon>Solanales</taxon>
        <taxon>Solanaceae</taxon>
        <taxon>Solanoideae</taxon>
        <taxon>Solaneae</taxon>
        <taxon>Solanum</taxon>
        <taxon>Solanum subgen. Lycopersicon</taxon>
    </lineage>
</organism>
<feature type="compositionally biased region" description="Polar residues" evidence="1">
    <location>
        <begin position="123"/>
        <end position="133"/>
    </location>
</feature>
<protein>
    <submittedName>
        <fullName evidence="2">Uncharacterized protein</fullName>
    </submittedName>
</protein>
<accession>A0A6N2AFW2</accession>
<gene>
    <name evidence="2" type="ORF">EJD97_017921</name>
</gene>
<comment type="caution">
    <text evidence="2">The sequence shown here is derived from an EMBL/GenBank/DDBJ whole genome shotgun (WGS) entry which is preliminary data.</text>
</comment>
<feature type="compositionally biased region" description="Low complexity" evidence="1">
    <location>
        <begin position="63"/>
        <end position="80"/>
    </location>
</feature>
<proteinExistence type="predicted"/>
<feature type="region of interest" description="Disordered" evidence="1">
    <location>
        <begin position="59"/>
        <end position="133"/>
    </location>
</feature>